<sequence>MIRTSTPDFALDPHSAAHGTVSRAFDVVKTIVLEVGRTLREANRMRREAEARYPFVQF</sequence>
<dbReference type="EMBL" id="JAQQLI010000069">
    <property type="protein sequence ID" value="MDC7789365.1"/>
    <property type="molecule type" value="Genomic_DNA"/>
</dbReference>
<evidence type="ECO:0000313" key="2">
    <source>
        <dbReference type="Proteomes" id="UP001165652"/>
    </source>
</evidence>
<proteinExistence type="predicted"/>
<evidence type="ECO:0000313" key="1">
    <source>
        <dbReference type="EMBL" id="MDC7789365.1"/>
    </source>
</evidence>
<organism evidence="1 2">
    <name type="scientific">Rhodoplanes tepidamans</name>
    <name type="common">Rhodoplanes cryptolactis</name>
    <dbReference type="NCBI Taxonomy" id="200616"/>
    <lineage>
        <taxon>Bacteria</taxon>
        <taxon>Pseudomonadati</taxon>
        <taxon>Pseudomonadota</taxon>
        <taxon>Alphaproteobacteria</taxon>
        <taxon>Hyphomicrobiales</taxon>
        <taxon>Nitrobacteraceae</taxon>
        <taxon>Rhodoplanes</taxon>
    </lineage>
</organism>
<gene>
    <name evidence="1" type="ORF">PQJ73_27095</name>
</gene>
<reference evidence="1" key="2">
    <citation type="submission" date="2023-02" db="EMBL/GenBank/DDBJ databases">
        <authorList>
            <person name="Rayyan A."/>
            <person name="Meyer T."/>
            <person name="Kyndt J.A."/>
        </authorList>
    </citation>
    <scope>NUCLEOTIDE SEQUENCE</scope>
    <source>
        <strain evidence="1">DSM 9987</strain>
    </source>
</reference>
<dbReference type="RefSeq" id="WP_272780191.1">
    <property type="nucleotide sequence ID" value="NZ_JAQQLI010000069.1"/>
</dbReference>
<dbReference type="Proteomes" id="UP001165652">
    <property type="component" value="Unassembled WGS sequence"/>
</dbReference>
<accession>A0ABT5JK32</accession>
<protein>
    <submittedName>
        <fullName evidence="1">Uncharacterized protein</fullName>
    </submittedName>
</protein>
<reference evidence="1" key="1">
    <citation type="journal article" date="2023" name="Microbiol Resour">
        <title>Genome Sequences of Rhodoplanes serenus and Two Thermotolerant Strains, Rhodoplanes tepidamans and 'Rhodoplanes cryptolactis,' Further Refine the Genus.</title>
        <authorList>
            <person name="Rayyan A.A."/>
            <person name="Kyndt J.A."/>
        </authorList>
    </citation>
    <scope>NUCLEOTIDE SEQUENCE</scope>
    <source>
        <strain evidence="1">DSM 9987</strain>
    </source>
</reference>
<keyword evidence="2" id="KW-1185">Reference proteome</keyword>
<comment type="caution">
    <text evidence="1">The sequence shown here is derived from an EMBL/GenBank/DDBJ whole genome shotgun (WGS) entry which is preliminary data.</text>
</comment>
<name>A0ABT5JK32_RHOTP</name>